<keyword evidence="5" id="KW-0408">Iron</keyword>
<evidence type="ECO:0000313" key="7">
    <source>
        <dbReference type="EMBL" id="GES13306.1"/>
    </source>
</evidence>
<evidence type="ECO:0000256" key="4">
    <source>
        <dbReference type="ARBA" id="ARBA00023002"/>
    </source>
</evidence>
<evidence type="ECO:0000256" key="5">
    <source>
        <dbReference type="ARBA" id="ARBA00023004"/>
    </source>
</evidence>
<dbReference type="GO" id="GO:0020037">
    <property type="term" value="F:heme binding"/>
    <property type="evidence" value="ECO:0007669"/>
    <property type="project" value="InterPro"/>
</dbReference>
<dbReference type="Gene3D" id="1.10.630.10">
    <property type="entry name" value="Cytochrome P450"/>
    <property type="match status" value="1"/>
</dbReference>
<keyword evidence="4" id="KW-0560">Oxidoreductase</keyword>
<reference evidence="7 8" key="1">
    <citation type="submission" date="2019-10" db="EMBL/GenBank/DDBJ databases">
        <title>Whole genome shotgun sequence of Acrocarpospora macrocephala NBRC 16266.</title>
        <authorList>
            <person name="Ichikawa N."/>
            <person name="Kimura A."/>
            <person name="Kitahashi Y."/>
            <person name="Komaki H."/>
            <person name="Oguchi A."/>
        </authorList>
    </citation>
    <scope>NUCLEOTIDE SEQUENCE [LARGE SCALE GENOMIC DNA]</scope>
    <source>
        <strain evidence="7 8">NBRC 16266</strain>
    </source>
</reference>
<dbReference type="Pfam" id="PF00067">
    <property type="entry name" value="p450"/>
    <property type="match status" value="1"/>
</dbReference>
<dbReference type="InterPro" id="IPR001128">
    <property type="entry name" value="Cyt_P450"/>
</dbReference>
<evidence type="ECO:0000256" key="6">
    <source>
        <dbReference type="ARBA" id="ARBA00023033"/>
    </source>
</evidence>
<protein>
    <submittedName>
        <fullName evidence="7">Cytochrome P450</fullName>
    </submittedName>
</protein>
<dbReference type="GO" id="GO:0005506">
    <property type="term" value="F:iron ion binding"/>
    <property type="evidence" value="ECO:0007669"/>
    <property type="project" value="InterPro"/>
</dbReference>
<comment type="similarity">
    <text evidence="1">Belongs to the cytochrome P450 family.</text>
</comment>
<dbReference type="GO" id="GO:0006707">
    <property type="term" value="P:cholesterol catabolic process"/>
    <property type="evidence" value="ECO:0007669"/>
    <property type="project" value="TreeGrafter"/>
</dbReference>
<evidence type="ECO:0000256" key="3">
    <source>
        <dbReference type="ARBA" id="ARBA00022723"/>
    </source>
</evidence>
<organism evidence="7 8">
    <name type="scientific">Acrocarpospora macrocephala</name>
    <dbReference type="NCBI Taxonomy" id="150177"/>
    <lineage>
        <taxon>Bacteria</taxon>
        <taxon>Bacillati</taxon>
        <taxon>Actinomycetota</taxon>
        <taxon>Actinomycetes</taxon>
        <taxon>Streptosporangiales</taxon>
        <taxon>Streptosporangiaceae</taxon>
        <taxon>Acrocarpospora</taxon>
    </lineage>
</organism>
<dbReference type="CDD" id="cd11033">
    <property type="entry name" value="CYP142-like"/>
    <property type="match status" value="1"/>
</dbReference>
<keyword evidence="2" id="KW-0349">Heme</keyword>
<dbReference type="PANTHER" id="PTHR46696:SF4">
    <property type="entry name" value="BIOTIN BIOSYNTHESIS CYTOCHROME P450"/>
    <property type="match status" value="1"/>
</dbReference>
<dbReference type="Proteomes" id="UP000331127">
    <property type="component" value="Unassembled WGS sequence"/>
</dbReference>
<sequence length="400" mass="45446">MHIDLVNQDQYARDGVPHDQLRWLRENAPVYWHQGDPVRDWPGFWALTKHADVVHVSRNSNLFSSARRLALFNETPDETLELQRMMMLNQDPPEHTRRRSLVNRGFTPRAIAKLEERIREICHQLLDEAEGRSDVDFVRDISAPLPLYVICELLGAPVEDRDKIFEWSNRMIGSEDPDYADSPEEGTAAALEVYSYANELAAARREQPQDDIVTKLLQPDDSGETLAVDEFDLFVLLLVVAGNETTRNAASGGMLTFFEHPDEWRKLLKDPALARPASDEIVRWVSPVNLFRRTATTDMELRGQRIAENDKVVVFYSGANRDPEIFADPETFDITRDPNPQIGFGGGGAHFCLGNHLAKMELRVLFEILADRAPKIQQSGEATRLRSYFINGIKTLPVTL</sequence>
<proteinExistence type="inferred from homology"/>
<dbReference type="SUPFAM" id="SSF48264">
    <property type="entry name" value="Cytochrome P450"/>
    <property type="match status" value="1"/>
</dbReference>
<name>A0A5M3WY26_9ACTN</name>
<dbReference type="GO" id="GO:0036199">
    <property type="term" value="F:cholest-4-en-3-one 26-monooxygenase activity"/>
    <property type="evidence" value="ECO:0007669"/>
    <property type="project" value="TreeGrafter"/>
</dbReference>
<evidence type="ECO:0000256" key="1">
    <source>
        <dbReference type="ARBA" id="ARBA00010617"/>
    </source>
</evidence>
<evidence type="ECO:0000256" key="2">
    <source>
        <dbReference type="ARBA" id="ARBA00022617"/>
    </source>
</evidence>
<keyword evidence="3" id="KW-0479">Metal-binding</keyword>
<dbReference type="InterPro" id="IPR002397">
    <property type="entry name" value="Cyt_P450_B"/>
</dbReference>
<dbReference type="FunFam" id="1.10.630.10:FF:000018">
    <property type="entry name" value="Cytochrome P450 monooxygenase"/>
    <property type="match status" value="1"/>
</dbReference>
<comment type="caution">
    <text evidence="7">The sequence shown here is derived from an EMBL/GenBank/DDBJ whole genome shotgun (WGS) entry which is preliminary data.</text>
</comment>
<keyword evidence="6" id="KW-0503">Monooxygenase</keyword>
<keyword evidence="8" id="KW-1185">Reference proteome</keyword>
<dbReference type="RefSeq" id="WP_155358566.1">
    <property type="nucleotide sequence ID" value="NZ_BAAAHL010000006.1"/>
</dbReference>
<dbReference type="EMBL" id="BLAE01000045">
    <property type="protein sequence ID" value="GES13306.1"/>
    <property type="molecule type" value="Genomic_DNA"/>
</dbReference>
<accession>A0A5M3WY26</accession>
<dbReference type="GO" id="GO:0008395">
    <property type="term" value="F:steroid hydroxylase activity"/>
    <property type="evidence" value="ECO:0007669"/>
    <property type="project" value="TreeGrafter"/>
</dbReference>
<dbReference type="PANTHER" id="PTHR46696">
    <property type="entry name" value="P450, PUTATIVE (EUROFUNG)-RELATED"/>
    <property type="match status" value="1"/>
</dbReference>
<gene>
    <name evidence="7" type="ORF">Amac_069030</name>
</gene>
<dbReference type="OrthoDB" id="3203662at2"/>
<dbReference type="PRINTS" id="PR00359">
    <property type="entry name" value="BP450"/>
</dbReference>
<dbReference type="InterPro" id="IPR036396">
    <property type="entry name" value="Cyt_P450_sf"/>
</dbReference>
<dbReference type="AlphaFoldDB" id="A0A5M3WY26"/>
<evidence type="ECO:0000313" key="8">
    <source>
        <dbReference type="Proteomes" id="UP000331127"/>
    </source>
</evidence>